<keyword evidence="3" id="KW-0675">Receptor</keyword>
<comment type="similarity">
    <text evidence="1">Belongs to the UPF0065 (bug) family.</text>
</comment>
<reference evidence="3 4" key="1">
    <citation type="submission" date="2024-06" db="EMBL/GenBank/DDBJ databases">
        <title>Genomic Encyclopedia of Type Strains, Phase V (KMG-V): Genome sequencing to study the core and pangenomes of soil and plant-associated prokaryotes.</title>
        <authorList>
            <person name="Whitman W."/>
        </authorList>
    </citation>
    <scope>NUCLEOTIDE SEQUENCE [LARGE SCALE GENOMIC DNA]</scope>
    <source>
        <strain evidence="3 4">USDA 160</strain>
    </source>
</reference>
<feature type="chain" id="PRO_5045217428" evidence="2">
    <location>
        <begin position="24"/>
        <end position="326"/>
    </location>
</feature>
<accession>A0ABV2RGG2</accession>
<dbReference type="CDD" id="cd13578">
    <property type="entry name" value="PBP2_Bug27"/>
    <property type="match status" value="1"/>
</dbReference>
<dbReference type="PANTHER" id="PTHR42928">
    <property type="entry name" value="TRICARBOXYLATE-BINDING PROTEIN"/>
    <property type="match status" value="1"/>
</dbReference>
<dbReference type="Pfam" id="PF03401">
    <property type="entry name" value="TctC"/>
    <property type="match status" value="1"/>
</dbReference>
<dbReference type="InterPro" id="IPR005064">
    <property type="entry name" value="BUG"/>
</dbReference>
<dbReference type="Gene3D" id="3.40.190.10">
    <property type="entry name" value="Periplasmic binding protein-like II"/>
    <property type="match status" value="1"/>
</dbReference>
<dbReference type="PIRSF" id="PIRSF017082">
    <property type="entry name" value="YflP"/>
    <property type="match status" value="1"/>
</dbReference>
<dbReference type="InterPro" id="IPR042100">
    <property type="entry name" value="Bug_dom1"/>
</dbReference>
<sequence length="326" mass="34053">MRVLRTILAAAVGVIVGATVVAAQDRAASYPNRPIKIIVPFAAGGTTDVLARIVGQELTGAWGQPVIIENRAGAGATIGADMVAKSPPDGYTLLMGATHHSIAQSAYSRVPYDFGRDFSPITVIALVPNMVVVNAQVPAKTVEEFIALAKQKPGSLNYGTAGAGTAHHLIGEMFKLKTGTDIVHVPYRGSAPALADLMGGQVQVMFDTVTSGLPQVRDGMTRALAVTTARRSSALPDVPTLAEGPIPGFDVGTWFGLLAPADTAPSIVEKLNHQVVEIVNSPEASARMLELGAEPVGNSSVEMATQIKKELETFGSLTKQLQLVVD</sequence>
<evidence type="ECO:0000256" key="1">
    <source>
        <dbReference type="ARBA" id="ARBA00006987"/>
    </source>
</evidence>
<evidence type="ECO:0000256" key="2">
    <source>
        <dbReference type="SAM" id="SignalP"/>
    </source>
</evidence>
<comment type="caution">
    <text evidence="3">The sequence shown here is derived from an EMBL/GenBank/DDBJ whole genome shotgun (WGS) entry which is preliminary data.</text>
</comment>
<dbReference type="Proteomes" id="UP001549291">
    <property type="component" value="Unassembled WGS sequence"/>
</dbReference>
<evidence type="ECO:0000313" key="4">
    <source>
        <dbReference type="Proteomes" id="UP001549291"/>
    </source>
</evidence>
<dbReference type="SUPFAM" id="SSF53850">
    <property type="entry name" value="Periplasmic binding protein-like II"/>
    <property type="match status" value="1"/>
</dbReference>
<keyword evidence="4" id="KW-1185">Reference proteome</keyword>
<gene>
    <name evidence="3" type="ORF">ABIF63_000112</name>
</gene>
<name>A0ABV2RGG2_BRAJP</name>
<protein>
    <submittedName>
        <fullName evidence="3">Tripartite-type tricarboxylate transporter receptor subunit TctC</fullName>
    </submittedName>
</protein>
<dbReference type="RefSeq" id="WP_354269830.1">
    <property type="nucleotide sequence ID" value="NZ_JBEPTQ010000001.1"/>
</dbReference>
<keyword evidence="2" id="KW-0732">Signal</keyword>
<feature type="signal peptide" evidence="2">
    <location>
        <begin position="1"/>
        <end position="23"/>
    </location>
</feature>
<organism evidence="3 4">
    <name type="scientific">Bradyrhizobium japonicum</name>
    <dbReference type="NCBI Taxonomy" id="375"/>
    <lineage>
        <taxon>Bacteria</taxon>
        <taxon>Pseudomonadati</taxon>
        <taxon>Pseudomonadota</taxon>
        <taxon>Alphaproteobacteria</taxon>
        <taxon>Hyphomicrobiales</taxon>
        <taxon>Nitrobacteraceae</taxon>
        <taxon>Bradyrhizobium</taxon>
    </lineage>
</organism>
<evidence type="ECO:0000313" key="3">
    <source>
        <dbReference type="EMBL" id="MET4716009.1"/>
    </source>
</evidence>
<proteinExistence type="inferred from homology"/>
<dbReference type="EMBL" id="JBEPTQ010000001">
    <property type="protein sequence ID" value="MET4716009.1"/>
    <property type="molecule type" value="Genomic_DNA"/>
</dbReference>
<dbReference type="PANTHER" id="PTHR42928:SF5">
    <property type="entry name" value="BLR1237 PROTEIN"/>
    <property type="match status" value="1"/>
</dbReference>
<dbReference type="Gene3D" id="3.40.190.150">
    <property type="entry name" value="Bordetella uptake gene, domain 1"/>
    <property type="match status" value="1"/>
</dbReference>